<name>A0A6A6VQN7_9PEZI</name>
<dbReference type="Pfam" id="PF00172">
    <property type="entry name" value="Zn_clus"/>
    <property type="match status" value="1"/>
</dbReference>
<evidence type="ECO:0000313" key="4">
    <source>
        <dbReference type="Proteomes" id="UP000799437"/>
    </source>
</evidence>
<evidence type="ECO:0000259" key="2">
    <source>
        <dbReference type="PROSITE" id="PS50048"/>
    </source>
</evidence>
<keyword evidence="1" id="KW-0539">Nucleus</keyword>
<dbReference type="GeneID" id="54482020"/>
<proteinExistence type="predicted"/>
<dbReference type="PROSITE" id="PS50048">
    <property type="entry name" value="ZN2_CY6_FUNGAL_2"/>
    <property type="match status" value="1"/>
</dbReference>
<protein>
    <recommendedName>
        <fullName evidence="2">Zn(2)-C6 fungal-type domain-containing protein</fullName>
    </recommendedName>
</protein>
<dbReference type="Gene3D" id="4.10.240.10">
    <property type="entry name" value="Zn(2)-C6 fungal-type DNA-binding domain"/>
    <property type="match status" value="1"/>
</dbReference>
<gene>
    <name evidence="3" type="ORF">EJ05DRAFT_346063</name>
</gene>
<dbReference type="GO" id="GO:0008270">
    <property type="term" value="F:zinc ion binding"/>
    <property type="evidence" value="ECO:0007669"/>
    <property type="project" value="InterPro"/>
</dbReference>
<dbReference type="SUPFAM" id="SSF57701">
    <property type="entry name" value="Zn2/Cys6 DNA-binding domain"/>
    <property type="match status" value="1"/>
</dbReference>
<dbReference type="Proteomes" id="UP000799437">
    <property type="component" value="Unassembled WGS sequence"/>
</dbReference>
<dbReference type="InterPro" id="IPR036864">
    <property type="entry name" value="Zn2-C6_fun-type_DNA-bd_sf"/>
</dbReference>
<dbReference type="AlphaFoldDB" id="A0A6A6VQN7"/>
<evidence type="ECO:0000313" key="3">
    <source>
        <dbReference type="EMBL" id="KAF2752435.1"/>
    </source>
</evidence>
<accession>A0A6A6VQN7</accession>
<keyword evidence="4" id="KW-1185">Reference proteome</keyword>
<organism evidence="3 4">
    <name type="scientific">Pseudovirgaria hyperparasitica</name>
    <dbReference type="NCBI Taxonomy" id="470096"/>
    <lineage>
        <taxon>Eukaryota</taxon>
        <taxon>Fungi</taxon>
        <taxon>Dikarya</taxon>
        <taxon>Ascomycota</taxon>
        <taxon>Pezizomycotina</taxon>
        <taxon>Dothideomycetes</taxon>
        <taxon>Dothideomycetes incertae sedis</taxon>
        <taxon>Acrospermales</taxon>
        <taxon>Acrospermaceae</taxon>
        <taxon>Pseudovirgaria</taxon>
    </lineage>
</organism>
<evidence type="ECO:0000256" key="1">
    <source>
        <dbReference type="ARBA" id="ARBA00023242"/>
    </source>
</evidence>
<feature type="domain" description="Zn(2)-C6 fungal-type" evidence="2">
    <location>
        <begin position="7"/>
        <end position="37"/>
    </location>
</feature>
<sequence length="84" mass="9468">MGASRLRCKNCRATDSRCDKTKPCGMCSRHGLEDCAYDQSRPNHSCDSCSHVGRHSRFNGQTLCSKCAKPMILARRRPTFKSCR</sequence>
<dbReference type="InterPro" id="IPR001138">
    <property type="entry name" value="Zn2Cys6_DnaBD"/>
</dbReference>
<dbReference type="GO" id="GO:0000981">
    <property type="term" value="F:DNA-binding transcription factor activity, RNA polymerase II-specific"/>
    <property type="evidence" value="ECO:0007669"/>
    <property type="project" value="InterPro"/>
</dbReference>
<reference evidence="3" key="1">
    <citation type="journal article" date="2020" name="Stud. Mycol.">
        <title>101 Dothideomycetes genomes: a test case for predicting lifestyles and emergence of pathogens.</title>
        <authorList>
            <person name="Haridas S."/>
            <person name="Albert R."/>
            <person name="Binder M."/>
            <person name="Bloem J."/>
            <person name="Labutti K."/>
            <person name="Salamov A."/>
            <person name="Andreopoulos B."/>
            <person name="Baker S."/>
            <person name="Barry K."/>
            <person name="Bills G."/>
            <person name="Bluhm B."/>
            <person name="Cannon C."/>
            <person name="Castanera R."/>
            <person name="Culley D."/>
            <person name="Daum C."/>
            <person name="Ezra D."/>
            <person name="Gonzalez J."/>
            <person name="Henrissat B."/>
            <person name="Kuo A."/>
            <person name="Liang C."/>
            <person name="Lipzen A."/>
            <person name="Lutzoni F."/>
            <person name="Magnuson J."/>
            <person name="Mondo S."/>
            <person name="Nolan M."/>
            <person name="Ohm R."/>
            <person name="Pangilinan J."/>
            <person name="Park H.-J."/>
            <person name="Ramirez L."/>
            <person name="Alfaro M."/>
            <person name="Sun H."/>
            <person name="Tritt A."/>
            <person name="Yoshinaga Y."/>
            <person name="Zwiers L.-H."/>
            <person name="Turgeon B."/>
            <person name="Goodwin S."/>
            <person name="Spatafora J."/>
            <person name="Crous P."/>
            <person name="Grigoriev I."/>
        </authorList>
    </citation>
    <scope>NUCLEOTIDE SEQUENCE</scope>
    <source>
        <strain evidence="3">CBS 121739</strain>
    </source>
</reference>
<dbReference type="RefSeq" id="XP_033594893.1">
    <property type="nucleotide sequence ID" value="XM_033740966.1"/>
</dbReference>
<dbReference type="EMBL" id="ML996629">
    <property type="protein sequence ID" value="KAF2752435.1"/>
    <property type="molecule type" value="Genomic_DNA"/>
</dbReference>